<feature type="compositionally biased region" description="Basic residues" evidence="1">
    <location>
        <begin position="372"/>
        <end position="386"/>
    </location>
</feature>
<dbReference type="KEGG" id="fcy:FRACYDRAFT_258688"/>
<dbReference type="AlphaFoldDB" id="A0A1E7EIF9"/>
<dbReference type="Proteomes" id="UP000095751">
    <property type="component" value="Unassembled WGS sequence"/>
</dbReference>
<evidence type="ECO:0000313" key="3">
    <source>
        <dbReference type="Proteomes" id="UP000095751"/>
    </source>
</evidence>
<feature type="compositionally biased region" description="Gly residues" evidence="1">
    <location>
        <begin position="310"/>
        <end position="327"/>
    </location>
</feature>
<dbReference type="EMBL" id="KV784570">
    <property type="protein sequence ID" value="OEU05677.1"/>
    <property type="molecule type" value="Genomic_DNA"/>
</dbReference>
<organism evidence="2 3">
    <name type="scientific">Fragilariopsis cylindrus CCMP1102</name>
    <dbReference type="NCBI Taxonomy" id="635003"/>
    <lineage>
        <taxon>Eukaryota</taxon>
        <taxon>Sar</taxon>
        <taxon>Stramenopiles</taxon>
        <taxon>Ochrophyta</taxon>
        <taxon>Bacillariophyta</taxon>
        <taxon>Bacillariophyceae</taxon>
        <taxon>Bacillariophycidae</taxon>
        <taxon>Bacillariales</taxon>
        <taxon>Bacillariaceae</taxon>
        <taxon>Fragilariopsis</taxon>
    </lineage>
</organism>
<gene>
    <name evidence="2" type="ORF">FRACYDRAFT_258688</name>
</gene>
<sequence>MVENKIDLGSFLVRNAEECSKASFHGLVENQETLHRIIEAGHSKGRNCALLVRCDEPEGEPQQQLQLVHSLLMTERDTRKRVVGFLGYSDFESPIEIAYKLMTGRNQVIRKLDHQKEGTDLPTYSELVHEASVESFMVAFSYDTLSPAALDRAKKIPQALLVENSVLALLPMDRNQSAMELLQFIVDTTPVIPESDLIDGLVLFLWATAKGLNSTVPSFSPKAWSKDALKEFAYLKATFQGDAPSDGEDGAKSPDSSEGEDESVNSQTKAIADLRGEERNGVGNSYRTPIRKSNSDRARTTGAATAGARTAGGGDSGERTVGGGGSGTPTNRNGANVSGSTRPRQSSDPGDPNDPDSEEDSQCSELSLRGKSAARKRNRKKRKKRMQAASASASGSPVISDPMELGMHLEMLNASVRSMAAATVDQSKDNKVRLDTDTLKKSLVKNLTEEQQLLMRVVLGGDFASATPQAIDQFRMPENAQELLRHSNLKLFET</sequence>
<protein>
    <submittedName>
        <fullName evidence="2">Uncharacterized protein</fullName>
    </submittedName>
</protein>
<reference evidence="2 3" key="1">
    <citation type="submission" date="2016-09" db="EMBL/GenBank/DDBJ databases">
        <title>Extensive genetic diversity and differential bi-allelic expression allows diatom success in the polar Southern Ocean.</title>
        <authorList>
            <consortium name="DOE Joint Genome Institute"/>
            <person name="Mock T."/>
            <person name="Otillar R.P."/>
            <person name="Strauss J."/>
            <person name="Dupont C."/>
            <person name="Frickenhaus S."/>
            <person name="Maumus F."/>
            <person name="Mcmullan M."/>
            <person name="Sanges R."/>
            <person name="Schmutz J."/>
            <person name="Toseland A."/>
            <person name="Valas R."/>
            <person name="Veluchamy A."/>
            <person name="Ward B.J."/>
            <person name="Allen A."/>
            <person name="Barry K."/>
            <person name="Falciatore A."/>
            <person name="Ferrante M."/>
            <person name="Fortunato A.E."/>
            <person name="Gloeckner G."/>
            <person name="Gruber A."/>
            <person name="Hipkin R."/>
            <person name="Janech M."/>
            <person name="Kroth P."/>
            <person name="Leese F."/>
            <person name="Lindquist E."/>
            <person name="Lyon B.R."/>
            <person name="Martin J."/>
            <person name="Mayer C."/>
            <person name="Parker M."/>
            <person name="Quesneville H."/>
            <person name="Raymond J."/>
            <person name="Uhlig C."/>
            <person name="Valentin K.U."/>
            <person name="Worden A.Z."/>
            <person name="Armbrust E.V."/>
            <person name="Bowler C."/>
            <person name="Green B."/>
            <person name="Moulton V."/>
            <person name="Van Oosterhout C."/>
            <person name="Grigoriev I."/>
        </authorList>
    </citation>
    <scope>NUCLEOTIDE SEQUENCE [LARGE SCALE GENOMIC DNA]</scope>
    <source>
        <strain evidence="2 3">CCMP1102</strain>
    </source>
</reference>
<evidence type="ECO:0000313" key="2">
    <source>
        <dbReference type="EMBL" id="OEU05677.1"/>
    </source>
</evidence>
<feature type="compositionally biased region" description="Polar residues" evidence="1">
    <location>
        <begin position="335"/>
        <end position="344"/>
    </location>
</feature>
<dbReference type="InParanoid" id="A0A1E7EIF9"/>
<accession>A0A1E7EIF9</accession>
<keyword evidence="3" id="KW-1185">Reference proteome</keyword>
<proteinExistence type="predicted"/>
<feature type="region of interest" description="Disordered" evidence="1">
    <location>
        <begin position="240"/>
        <end position="401"/>
    </location>
</feature>
<feature type="compositionally biased region" description="Low complexity" evidence="1">
    <location>
        <begin position="300"/>
        <end position="309"/>
    </location>
</feature>
<evidence type="ECO:0000256" key="1">
    <source>
        <dbReference type="SAM" id="MobiDB-lite"/>
    </source>
</evidence>
<feature type="non-terminal residue" evidence="2">
    <location>
        <position position="494"/>
    </location>
</feature>
<feature type="compositionally biased region" description="Acidic residues" evidence="1">
    <location>
        <begin position="351"/>
        <end position="362"/>
    </location>
</feature>
<name>A0A1E7EIF9_9STRA</name>